<reference evidence="1" key="1">
    <citation type="submission" date="2022-05" db="EMBL/GenBank/DDBJ databases">
        <authorList>
            <person name="Park J.-S."/>
        </authorList>
    </citation>
    <scope>NUCLEOTIDE SEQUENCE</scope>
    <source>
        <strain evidence="1">2012CJ41-6</strain>
    </source>
</reference>
<dbReference type="Pfam" id="PF14052">
    <property type="entry name" value="Caps_assemb_Wzi"/>
    <property type="match status" value="1"/>
</dbReference>
<protein>
    <submittedName>
        <fullName evidence="1">Capsule assembly Wzi family protein</fullName>
    </submittedName>
</protein>
<proteinExistence type="predicted"/>
<dbReference type="RefSeq" id="WP_249711840.1">
    <property type="nucleotide sequence ID" value="NZ_JAMFMB010000025.1"/>
</dbReference>
<dbReference type="Proteomes" id="UP001203880">
    <property type="component" value="Unassembled WGS sequence"/>
</dbReference>
<gene>
    <name evidence="1" type="ORF">M3P21_17060</name>
</gene>
<evidence type="ECO:0000313" key="1">
    <source>
        <dbReference type="EMBL" id="MCL6285241.1"/>
    </source>
</evidence>
<dbReference type="InterPro" id="IPR038636">
    <property type="entry name" value="Wzi_sf"/>
</dbReference>
<keyword evidence="2" id="KW-1185">Reference proteome</keyword>
<dbReference type="Gene3D" id="2.40.160.130">
    <property type="entry name" value="Capsule assembly protein Wzi"/>
    <property type="match status" value="1"/>
</dbReference>
<name>A0ABT0Q5U3_9RHOB</name>
<accession>A0ABT0Q5U3</accession>
<dbReference type="InterPro" id="IPR026950">
    <property type="entry name" value="Caps_assemb_Wzi"/>
</dbReference>
<comment type="caution">
    <text evidence="1">The sequence shown here is derived from an EMBL/GenBank/DDBJ whole genome shotgun (WGS) entry which is preliminary data.</text>
</comment>
<dbReference type="EMBL" id="JAMFMB010000025">
    <property type="protein sequence ID" value="MCL6285241.1"/>
    <property type="molecule type" value="Genomic_DNA"/>
</dbReference>
<sequence length="442" mass="47429">MMTPCVLSTRSRRESATAPSLLQTELARRWLAGVAAALAVLGAAADPARAQQEMGPEGPGLSFYGGAITDPFLGLSERYGDLAFNSAAIRYQRDFGQLHFDITAAHLQHGRDSTIPRYELAYSFAGDTAEISVAKKLRNWGPSRYSSLFLSRNAPAMHAVSIAKTKPTALDVPVLKWLGPWDGEFLIGTTDDSGQPDDALFMGMRLAIRPVKGLEIEFIRTAQWGGEGNSQSLGTFWDVLRGETNSGSSAEANQLAGLGLSYGFDIQDSNLRFYGQIAGEDEAGGLPSCTFYMAGAELNTRLFGVPTTATLETVDTRTDTSSSGFCGPNSAYNNNTYSYANKGVVLGAAVDTEGQSTNLYVSHDFADFDLNWSVGHYLVNADSAPDHRLSTDRQSGTLATIGVGKQFDRLRVDGIVAYQGFDLDTADMKEGLRAGLGLSVAF</sequence>
<evidence type="ECO:0000313" key="2">
    <source>
        <dbReference type="Proteomes" id="UP001203880"/>
    </source>
</evidence>
<organism evidence="1 2">
    <name type="scientific">Ruegeria spongiae</name>
    <dbReference type="NCBI Taxonomy" id="2942209"/>
    <lineage>
        <taxon>Bacteria</taxon>
        <taxon>Pseudomonadati</taxon>
        <taxon>Pseudomonadota</taxon>
        <taxon>Alphaproteobacteria</taxon>
        <taxon>Rhodobacterales</taxon>
        <taxon>Roseobacteraceae</taxon>
        <taxon>Ruegeria</taxon>
    </lineage>
</organism>